<protein>
    <recommendedName>
        <fullName evidence="4">Stress protein</fullName>
    </recommendedName>
</protein>
<evidence type="ECO:0000313" key="3">
    <source>
        <dbReference type="Proteomes" id="UP001519363"/>
    </source>
</evidence>
<feature type="signal peptide" evidence="1">
    <location>
        <begin position="1"/>
        <end position="29"/>
    </location>
</feature>
<feature type="chain" id="PRO_5047172695" description="Stress protein" evidence="1">
    <location>
        <begin position="30"/>
        <end position="168"/>
    </location>
</feature>
<keyword evidence="1" id="KW-0732">Signal</keyword>
<dbReference type="Proteomes" id="UP001519363">
    <property type="component" value="Unassembled WGS sequence"/>
</dbReference>
<reference evidence="2 3" key="1">
    <citation type="submission" date="2021-03" db="EMBL/GenBank/DDBJ databases">
        <title>Sequencing the genomes of 1000 actinobacteria strains.</title>
        <authorList>
            <person name="Klenk H.-P."/>
        </authorList>
    </citation>
    <scope>NUCLEOTIDE SEQUENCE [LARGE SCALE GENOMIC DNA]</scope>
    <source>
        <strain evidence="2 3">DSM 44580</strain>
    </source>
</reference>
<proteinExistence type="predicted"/>
<organism evidence="2 3">
    <name type="scientific">Crossiella equi</name>
    <dbReference type="NCBI Taxonomy" id="130796"/>
    <lineage>
        <taxon>Bacteria</taxon>
        <taxon>Bacillati</taxon>
        <taxon>Actinomycetota</taxon>
        <taxon>Actinomycetes</taxon>
        <taxon>Pseudonocardiales</taxon>
        <taxon>Pseudonocardiaceae</taxon>
        <taxon>Crossiella</taxon>
    </lineage>
</organism>
<dbReference type="RefSeq" id="WP_086782556.1">
    <property type="nucleotide sequence ID" value="NZ_JAGIOO010000001.1"/>
</dbReference>
<sequence length="168" mass="17570">MGIANKRIASAVLGAAVLGGLLIPGAAMAAPAGGTAVRSPVGIASAQGGSVDIISGTVETGAKIAKIIIDAVAHAQNREGYVKSMVEGTFYEMGQHLNVLVIKDKHPKQVNVNGLAFQGRAHGDGYPDYMIYAFESGHVVNQGDGGYINWGFRGWFDKNGNTVDFRKP</sequence>
<comment type="caution">
    <text evidence="2">The sequence shown here is derived from an EMBL/GenBank/DDBJ whole genome shotgun (WGS) entry which is preliminary data.</text>
</comment>
<name>A0ABS5APG8_9PSEU</name>
<accession>A0ABS5APG8</accession>
<dbReference type="EMBL" id="JAGIOO010000001">
    <property type="protein sequence ID" value="MBP2478470.1"/>
    <property type="molecule type" value="Genomic_DNA"/>
</dbReference>
<keyword evidence="3" id="KW-1185">Reference proteome</keyword>
<evidence type="ECO:0000313" key="2">
    <source>
        <dbReference type="EMBL" id="MBP2478470.1"/>
    </source>
</evidence>
<gene>
    <name evidence="2" type="ORF">JOF53_007342</name>
</gene>
<evidence type="ECO:0000256" key="1">
    <source>
        <dbReference type="SAM" id="SignalP"/>
    </source>
</evidence>
<evidence type="ECO:0008006" key="4">
    <source>
        <dbReference type="Google" id="ProtNLM"/>
    </source>
</evidence>